<sequence>MVRQPKPLTRKERPEDHPEVRAALAARTDLVAHAVFTKATWCEETKRATLAYATGRNCYAQTLQYDRKPSTSRLELDAIHLALSRIQELCDRADVLTRITIFTDCREALTRLGKTPREGTLCQRIKSLCSDLLTAKDIEIRVDWIPGHAGGVGNEAAYTWASEHREDRSNLGISVPLALPDPDPLERKAVARQEDRRRLREQTPHNPAPLPKGLPRGAQVLVHKARSGAALTEDVLARWRDYKPQRGRPPDQTPENKEASGSKAPMSRLLTLLAATAALFKPAFSAQPCPFNPLCVCSHEVVRDVVCVSVPFSTFPGNLGDCENGQVTLARSGLEVLQNDSLAGTRLSTLRLMHNSLSRIFPCAFCGVEDNLVSLDLSHNVLRAPPLHQLKRLRHLQWLNLQSNRIEDLKRGEWEDLSKTVSLRSLFLGDNRIRVVRDGIFANFTDLMTLELDKNLISDLTGSPFPPSLTRLNLANNLLDQVPHLAFRELRSLTSLFLGGNLLKTLPATWFLPVRQLDTLDLSRNLMERLPDKLFNGSVLLRDLHLEFNFLTELPEGLFRSVSVERLSLANNRLSSIAEHAFGGLESVLVVLDLSFNLFRRFPSAVKALTSLSMFYLRGNSLSSLEPADISSFRRAIEVLDLSGNKFVRVPQSALRTTERLSRLSLQDNRIQVLYPNDFKSWGHNLTTLSLANNGIRSLSEETFVHLTQLRELKLSFNNIYFVDYYVFLPLRSSLEVLELSSTLGQRFFPLELIRHMKKVRWLQLDHNQMLNLTDSYLQGLPSLIHFDLEGNRIGHITPGFFKDKIHQKLNRIVLAHNELVAVETATFRKLSRLANVVLLGNRIRTLRTRSFEDLPRLHTVVLSRNRIEIIESEAFYNVPRLSNLLLQNNNLTVFNLDCLNNSGVSNLFMNLSQNAITTLRAPVPNWDLNDTMTKYGVHTLDLSHNQLSEVDEHFLASMGQSLLNLHVSHNRLTEVDQLLTDLSVLQTFHASHNFITNISLGAFQSTTALQVISLNHNEIDQIDAYAFGNLTRLRILDLSHNFVSLLPSDAFESTALERVNLSFNNITRCPSAALMPVKGSLRLLDLTGNKITSVASGDFEPFHSLIALNLSRNPLVIISDDGFRGLGQLMHLDLSQSPIFSINKVSLQTLKTLENLKLKNCSLSKLPPLPLKRLVSLDVSDNFFFNLSTESFFHLRNLRHLDLSGNLLEGVPHHLWEFVPMVQSLGLSRNPVGFLTTDSFAGVRLLRELDIRHLQLKFLDPRSLQGLRSLTILKTTTYSGVRSFRLQELVSQLDSLRRVLIEVEEPVLSHQLQWAFGAKVSELTLTGRKLRVIFPDALLGLHSTHELVLRLTGTSIRRLPAGLLRYLADVRYLTLDLRGNLLTSMGPEVLRPAGDDGSALWKGTQHLAGGIRLEDNPWVCDCRLLWLSQWLRRWLRETLRVQMLNFDAAIYVHNLARQSECAYPGSSLRIPIIDLQEEDLRCTSAAMAISSTVTLVTMATLSSVVFRTMSSRSL</sequence>
<evidence type="ECO:0000313" key="1">
    <source>
        <dbReference type="EMBL" id="KAG0412799.1"/>
    </source>
</evidence>
<organism evidence="1 2">
    <name type="scientific">Ixodes persulcatus</name>
    <name type="common">Taiga tick</name>
    <dbReference type="NCBI Taxonomy" id="34615"/>
    <lineage>
        <taxon>Eukaryota</taxon>
        <taxon>Metazoa</taxon>
        <taxon>Ecdysozoa</taxon>
        <taxon>Arthropoda</taxon>
        <taxon>Chelicerata</taxon>
        <taxon>Arachnida</taxon>
        <taxon>Acari</taxon>
        <taxon>Parasitiformes</taxon>
        <taxon>Ixodida</taxon>
        <taxon>Ixodoidea</taxon>
        <taxon>Ixodidae</taxon>
        <taxon>Ixodinae</taxon>
        <taxon>Ixodes</taxon>
    </lineage>
</organism>
<comment type="caution">
    <text evidence="1">The sequence shown here is derived from an EMBL/GenBank/DDBJ whole genome shotgun (WGS) entry which is preliminary data.</text>
</comment>
<name>A0AC60P0V0_IXOPE</name>
<dbReference type="EMBL" id="JABSTQ010011320">
    <property type="protein sequence ID" value="KAG0412799.1"/>
    <property type="molecule type" value="Genomic_DNA"/>
</dbReference>
<protein>
    <submittedName>
        <fullName evidence="1">Uncharacterized protein</fullName>
    </submittedName>
</protein>
<keyword evidence="2" id="KW-1185">Reference proteome</keyword>
<proteinExistence type="predicted"/>
<reference evidence="1 2" key="1">
    <citation type="journal article" date="2020" name="Cell">
        <title>Large-Scale Comparative Analyses of Tick Genomes Elucidate Their Genetic Diversity and Vector Capacities.</title>
        <authorList>
            <consortium name="Tick Genome and Microbiome Consortium (TIGMIC)"/>
            <person name="Jia N."/>
            <person name="Wang J."/>
            <person name="Shi W."/>
            <person name="Du L."/>
            <person name="Sun Y."/>
            <person name="Zhan W."/>
            <person name="Jiang J.F."/>
            <person name="Wang Q."/>
            <person name="Zhang B."/>
            <person name="Ji P."/>
            <person name="Bell-Sakyi L."/>
            <person name="Cui X.M."/>
            <person name="Yuan T.T."/>
            <person name="Jiang B.G."/>
            <person name="Yang W.F."/>
            <person name="Lam T.T."/>
            <person name="Chang Q.C."/>
            <person name="Ding S.J."/>
            <person name="Wang X.J."/>
            <person name="Zhu J.G."/>
            <person name="Ruan X.D."/>
            <person name="Zhao L."/>
            <person name="Wei J.T."/>
            <person name="Ye R.Z."/>
            <person name="Que T.C."/>
            <person name="Du C.H."/>
            <person name="Zhou Y.H."/>
            <person name="Cheng J.X."/>
            <person name="Dai P.F."/>
            <person name="Guo W.B."/>
            <person name="Han X.H."/>
            <person name="Huang E.J."/>
            <person name="Li L.F."/>
            <person name="Wei W."/>
            <person name="Gao Y.C."/>
            <person name="Liu J.Z."/>
            <person name="Shao H.Z."/>
            <person name="Wang X."/>
            <person name="Wang C.C."/>
            <person name="Yang T.C."/>
            <person name="Huo Q.B."/>
            <person name="Li W."/>
            <person name="Chen H.Y."/>
            <person name="Chen S.E."/>
            <person name="Zhou L.G."/>
            <person name="Ni X.B."/>
            <person name="Tian J.H."/>
            <person name="Sheng Y."/>
            <person name="Liu T."/>
            <person name="Pan Y.S."/>
            <person name="Xia L.Y."/>
            <person name="Li J."/>
            <person name="Zhao F."/>
            <person name="Cao W.C."/>
        </authorList>
    </citation>
    <scope>NUCLEOTIDE SEQUENCE [LARGE SCALE GENOMIC DNA]</scope>
    <source>
        <strain evidence="1">Iper-2018</strain>
    </source>
</reference>
<accession>A0AC60P0V0</accession>
<evidence type="ECO:0000313" key="2">
    <source>
        <dbReference type="Proteomes" id="UP000805193"/>
    </source>
</evidence>
<gene>
    <name evidence="1" type="ORF">HPB47_010033</name>
</gene>
<dbReference type="Proteomes" id="UP000805193">
    <property type="component" value="Unassembled WGS sequence"/>
</dbReference>